<gene>
    <name evidence="2" type="ORF">KGD84_30710</name>
</gene>
<evidence type="ECO:0000313" key="2">
    <source>
        <dbReference type="EMBL" id="QUX22616.1"/>
    </source>
</evidence>
<evidence type="ECO:0000313" key="3">
    <source>
        <dbReference type="Proteomes" id="UP000676079"/>
    </source>
</evidence>
<proteinExistence type="predicted"/>
<sequence length="126" mass="13874">MRPYFVAHERSAARRAEAPHAAADEHELVRVQEQALARLRSWTTPNTSHPQMPTAAPTAPAAAPVPYIPQSRPAPPGDLLAPEPEFPSGLIAPDRSPGFQVGDGFEELAAVTRRWLVQQERREVRV</sequence>
<dbReference type="EMBL" id="CP074133">
    <property type="protein sequence ID" value="QUX22616.1"/>
    <property type="molecule type" value="Genomic_DNA"/>
</dbReference>
<reference evidence="2 3" key="1">
    <citation type="submission" date="2021-05" db="EMBL/GenBank/DDBJ databases">
        <title>Direct Submission.</title>
        <authorList>
            <person name="Li K."/>
            <person name="Gao J."/>
        </authorList>
    </citation>
    <scope>NUCLEOTIDE SEQUENCE [LARGE SCALE GENOMIC DNA]</scope>
    <source>
        <strain evidence="2 3">Mg02</strain>
    </source>
</reference>
<name>A0ABX8BKJ4_9ACTN</name>
<evidence type="ECO:0000256" key="1">
    <source>
        <dbReference type="SAM" id="MobiDB-lite"/>
    </source>
</evidence>
<accession>A0ABX8BKJ4</accession>
<protein>
    <submittedName>
        <fullName evidence="2">Uncharacterized protein</fullName>
    </submittedName>
</protein>
<keyword evidence="3" id="KW-1185">Reference proteome</keyword>
<dbReference type="Proteomes" id="UP000676079">
    <property type="component" value="Chromosome"/>
</dbReference>
<dbReference type="RefSeq" id="WP_220563832.1">
    <property type="nucleotide sequence ID" value="NZ_CP074133.1"/>
</dbReference>
<feature type="region of interest" description="Disordered" evidence="1">
    <location>
        <begin position="43"/>
        <end position="98"/>
    </location>
</feature>
<organism evidence="2 3">
    <name type="scientific">Nocardiopsis changdeensis</name>
    <dbReference type="NCBI Taxonomy" id="2831969"/>
    <lineage>
        <taxon>Bacteria</taxon>
        <taxon>Bacillati</taxon>
        <taxon>Actinomycetota</taxon>
        <taxon>Actinomycetes</taxon>
        <taxon>Streptosporangiales</taxon>
        <taxon>Nocardiopsidaceae</taxon>
        <taxon>Nocardiopsis</taxon>
    </lineage>
</organism>
<feature type="compositionally biased region" description="Low complexity" evidence="1">
    <location>
        <begin position="53"/>
        <end position="64"/>
    </location>
</feature>